<dbReference type="PANTHER" id="PTHR34220:SF7">
    <property type="entry name" value="SENSOR HISTIDINE KINASE YPDA"/>
    <property type="match status" value="1"/>
</dbReference>
<keyword evidence="4" id="KW-1185">Reference proteome</keyword>
<feature type="transmembrane region" description="Helical" evidence="1">
    <location>
        <begin position="12"/>
        <end position="30"/>
    </location>
</feature>
<gene>
    <name evidence="3" type="ORF">SAMN05444280_103107</name>
</gene>
<feature type="transmembrane region" description="Helical" evidence="1">
    <location>
        <begin position="116"/>
        <end position="137"/>
    </location>
</feature>
<dbReference type="Gene3D" id="3.30.565.10">
    <property type="entry name" value="Histidine kinase-like ATPase, C-terminal domain"/>
    <property type="match status" value="1"/>
</dbReference>
<feature type="domain" description="Signal transduction histidine kinase internal region" evidence="2">
    <location>
        <begin position="164"/>
        <end position="242"/>
    </location>
</feature>
<feature type="transmembrane region" description="Helical" evidence="1">
    <location>
        <begin position="75"/>
        <end position="104"/>
    </location>
</feature>
<sequence length="357" mass="42217">MNRIKEIKPKIVLFHLLFWTGVWFFYFYFFSYNSNDNVYITWFSSCLLPVTMMVTYFVVYFLIPRYLLTKKYGKLALYSFYTFVFSAYIIVLVIYGCLIFLLGFNISMMPPMSKNFLFILLLVYLVAGVVSFITILNHNFKTASVNKELQNKILATQLQLKEQELHYLKRQIHPHFLFNTLNTIYGFAIRQSKQTPEIILKLSNLLDYILYQVNKPKVSLKEEVLHIKEYIELEKIRFQDTLKVEFSSGEIDEKLQVAPMLLIPFVENAFKHGTLEEGFLTIKIQISVSDNNLSFSIGNSFRQSDDKSQNGGIGLENIRKRMDLNYRNNYELKTEKKENWYLVKLTIFEIEEQNFNI</sequence>
<keyword evidence="1" id="KW-0812">Transmembrane</keyword>
<dbReference type="InterPro" id="IPR036890">
    <property type="entry name" value="HATPase_C_sf"/>
</dbReference>
<keyword evidence="1" id="KW-0472">Membrane</keyword>
<feature type="transmembrane region" description="Helical" evidence="1">
    <location>
        <begin position="42"/>
        <end position="63"/>
    </location>
</feature>
<dbReference type="AlphaFoldDB" id="A0A1M6C294"/>
<dbReference type="Pfam" id="PF06580">
    <property type="entry name" value="His_kinase"/>
    <property type="match status" value="1"/>
</dbReference>
<dbReference type="GO" id="GO:0000155">
    <property type="term" value="F:phosphorelay sensor kinase activity"/>
    <property type="evidence" value="ECO:0007669"/>
    <property type="project" value="InterPro"/>
</dbReference>
<accession>A0A1M6C294</accession>
<proteinExistence type="predicted"/>
<organism evidence="3 4">
    <name type="scientific">Tangfeifania diversioriginum</name>
    <dbReference type="NCBI Taxonomy" id="1168035"/>
    <lineage>
        <taxon>Bacteria</taxon>
        <taxon>Pseudomonadati</taxon>
        <taxon>Bacteroidota</taxon>
        <taxon>Bacteroidia</taxon>
        <taxon>Marinilabiliales</taxon>
        <taxon>Prolixibacteraceae</taxon>
        <taxon>Tangfeifania</taxon>
    </lineage>
</organism>
<dbReference type="InterPro" id="IPR010559">
    <property type="entry name" value="Sig_transdc_His_kin_internal"/>
</dbReference>
<dbReference type="PANTHER" id="PTHR34220">
    <property type="entry name" value="SENSOR HISTIDINE KINASE YPDA"/>
    <property type="match status" value="1"/>
</dbReference>
<dbReference type="InterPro" id="IPR050640">
    <property type="entry name" value="Bact_2-comp_sensor_kinase"/>
</dbReference>
<evidence type="ECO:0000256" key="1">
    <source>
        <dbReference type="SAM" id="Phobius"/>
    </source>
</evidence>
<dbReference type="GO" id="GO:0016020">
    <property type="term" value="C:membrane"/>
    <property type="evidence" value="ECO:0007669"/>
    <property type="project" value="InterPro"/>
</dbReference>
<keyword evidence="1" id="KW-1133">Transmembrane helix</keyword>
<protein>
    <recommendedName>
        <fullName evidence="2">Signal transduction histidine kinase internal region domain-containing protein</fullName>
    </recommendedName>
</protein>
<dbReference type="STRING" id="1168035.SAMN05444280_103107"/>
<dbReference type="EMBL" id="FQZE01000003">
    <property type="protein sequence ID" value="SHI54941.1"/>
    <property type="molecule type" value="Genomic_DNA"/>
</dbReference>
<dbReference type="OrthoDB" id="9809908at2"/>
<name>A0A1M6C294_9BACT</name>
<reference evidence="3 4" key="1">
    <citation type="submission" date="2016-11" db="EMBL/GenBank/DDBJ databases">
        <authorList>
            <person name="Jaros S."/>
            <person name="Januszkiewicz K."/>
            <person name="Wedrychowicz H."/>
        </authorList>
    </citation>
    <scope>NUCLEOTIDE SEQUENCE [LARGE SCALE GENOMIC DNA]</scope>
    <source>
        <strain evidence="3 4">DSM 27063</strain>
    </source>
</reference>
<evidence type="ECO:0000259" key="2">
    <source>
        <dbReference type="Pfam" id="PF06580"/>
    </source>
</evidence>
<dbReference type="RefSeq" id="WP_073165281.1">
    <property type="nucleotide sequence ID" value="NZ_FQZE01000003.1"/>
</dbReference>
<evidence type="ECO:0000313" key="4">
    <source>
        <dbReference type="Proteomes" id="UP000184050"/>
    </source>
</evidence>
<evidence type="ECO:0000313" key="3">
    <source>
        <dbReference type="EMBL" id="SHI54941.1"/>
    </source>
</evidence>
<dbReference type="Proteomes" id="UP000184050">
    <property type="component" value="Unassembled WGS sequence"/>
</dbReference>